<evidence type="ECO:0000313" key="2">
    <source>
        <dbReference type="EMBL" id="KAA8828569.1"/>
    </source>
</evidence>
<dbReference type="EMBL" id="RZUH01000003">
    <property type="protein sequence ID" value="KAA8828569.1"/>
    <property type="molecule type" value="Genomic_DNA"/>
</dbReference>
<comment type="caution">
    <text evidence="2">The sequence shown here is derived from an EMBL/GenBank/DDBJ whole genome shotgun (WGS) entry which is preliminary data.</text>
</comment>
<protein>
    <submittedName>
        <fullName evidence="2">ImmA/IrrE family metallo-endopeptidase</fullName>
    </submittedName>
</protein>
<dbReference type="PANTHER" id="PTHR43236:SF2">
    <property type="entry name" value="BLL0069 PROTEIN"/>
    <property type="match status" value="1"/>
</dbReference>
<feature type="domain" description="IrrE N-terminal-like" evidence="1">
    <location>
        <begin position="213"/>
        <end position="313"/>
    </location>
</feature>
<evidence type="ECO:0000259" key="1">
    <source>
        <dbReference type="Pfam" id="PF06114"/>
    </source>
</evidence>
<proteinExistence type="predicted"/>
<dbReference type="Pfam" id="PF06114">
    <property type="entry name" value="Peptidase_M78"/>
    <property type="match status" value="1"/>
</dbReference>
<dbReference type="InterPro" id="IPR010359">
    <property type="entry name" value="IrrE_HExxH"/>
</dbReference>
<dbReference type="Proteomes" id="UP000410049">
    <property type="component" value="Unassembled WGS sequence"/>
</dbReference>
<dbReference type="PANTHER" id="PTHR43236">
    <property type="entry name" value="ANTITOXIN HIGA1"/>
    <property type="match status" value="1"/>
</dbReference>
<sequence length="404" mass="44184">MWWVFLSAVSEGSVAMASITVHPATLRWAVRQSGADPAAVAHKDGLAEFPQWLNETGPLSLSFTKLSAIGSALQVPFGALVRSVVPESHEDELIRYRTIDNRGVEASRNLQDTIAVMRNRQDWARDEMIAQGFGENLLVGSVPSHVTAGELAAHIREGLSLDVGWCRHKSSADRFRFLRGKASDAGLMVMVDSRVGTSSARRLNVREFRAFVLLDDVAPLIFVNRNDSYAAMLFSLLHEIGHVLLGSNEVYNDSSVDGGNGVERKINQAVVLTVVDDEQEFRAYWKKMVADCARVQDIADGCAKRYGLSALALTIHAHKLGLASDEDVRLVRALSERRVTDTEAAGSGGNQNLTNASHLDTRFVRMIRDGVDRGSLPYSDGLSLLGVRSMHAYDGLLKAKGLDQ</sequence>
<accession>A0A5M9ZM96</accession>
<evidence type="ECO:0000313" key="3">
    <source>
        <dbReference type="Proteomes" id="UP000410049"/>
    </source>
</evidence>
<name>A0A5M9ZM96_9BIFI</name>
<dbReference type="InterPro" id="IPR052345">
    <property type="entry name" value="Rad_response_metalloprotease"/>
</dbReference>
<dbReference type="AlphaFoldDB" id="A0A5M9ZM96"/>
<gene>
    <name evidence="2" type="ORF">EMO91_05380</name>
</gene>
<organism evidence="2 3">
    <name type="scientific">Bifidobacterium myosotis</name>
    <dbReference type="NCBI Taxonomy" id="1630166"/>
    <lineage>
        <taxon>Bacteria</taxon>
        <taxon>Bacillati</taxon>
        <taxon>Actinomycetota</taxon>
        <taxon>Actinomycetes</taxon>
        <taxon>Bifidobacteriales</taxon>
        <taxon>Bifidobacteriaceae</taxon>
        <taxon>Bifidobacterium</taxon>
    </lineage>
</organism>
<reference evidence="2 3" key="1">
    <citation type="journal article" date="2019" name="Syst. Appl. Microbiol.">
        <title>Characterization of Bifidobacterium species in feaces of the Egyptian fruit bat: Description of B. vespertilionis sp. nov. and B. rousetti sp. nov.</title>
        <authorList>
            <person name="Modesto M."/>
            <person name="Satti M."/>
            <person name="Watanabe K."/>
            <person name="Puglisi E."/>
            <person name="Morelli L."/>
            <person name="Huang C.-H."/>
            <person name="Liou J.-S."/>
            <person name="Miyashita M."/>
            <person name="Tamura T."/>
            <person name="Saito S."/>
            <person name="Mori K."/>
            <person name="Huang L."/>
            <person name="Sciavilla P."/>
            <person name="Sandri C."/>
            <person name="Spiezio C."/>
            <person name="Vitali F."/>
            <person name="Cavalieri D."/>
            <person name="Perpetuini G."/>
            <person name="Tofalo R."/>
            <person name="Bonetti A."/>
            <person name="Arita M."/>
            <person name="Mattarelli P."/>
        </authorList>
    </citation>
    <scope>NUCLEOTIDE SEQUENCE [LARGE SCALE GENOMIC DNA]</scope>
    <source>
        <strain evidence="2 3">RST17</strain>
    </source>
</reference>